<reference evidence="2" key="1">
    <citation type="submission" date="2015-09" db="EMBL/GenBank/DDBJ databases">
        <authorList>
            <person name="Rodrigo-Torres Lidia"/>
            <person name="Arahal R.David."/>
        </authorList>
    </citation>
    <scope>NUCLEOTIDE SEQUENCE [LARGE SCALE GENOMIC DNA]</scope>
    <source>
        <strain evidence="2">CECT 7735</strain>
    </source>
</reference>
<protein>
    <submittedName>
        <fullName evidence="1">Uncharacterized protein</fullName>
    </submittedName>
</protein>
<dbReference type="Proteomes" id="UP000051870">
    <property type="component" value="Unassembled WGS sequence"/>
</dbReference>
<keyword evidence="2" id="KW-1185">Reference proteome</keyword>
<accession>A0A0P1I8Z2</accession>
<gene>
    <name evidence="1" type="ORF">PH7735_02091</name>
</gene>
<proteinExistence type="predicted"/>
<name>A0A0P1I8Z2_9RHOB</name>
<evidence type="ECO:0000313" key="1">
    <source>
        <dbReference type="EMBL" id="CUJ98562.1"/>
    </source>
</evidence>
<sequence>MECVHFFANPDQKALVHGGGGGHCGRHNKGLDG</sequence>
<dbReference type="AlphaFoldDB" id="A0A0P1I8Z2"/>
<evidence type="ECO:0000313" key="2">
    <source>
        <dbReference type="Proteomes" id="UP000051870"/>
    </source>
</evidence>
<organism evidence="1 2">
    <name type="scientific">Shimia thalassica</name>
    <dbReference type="NCBI Taxonomy" id="1715693"/>
    <lineage>
        <taxon>Bacteria</taxon>
        <taxon>Pseudomonadati</taxon>
        <taxon>Pseudomonadota</taxon>
        <taxon>Alphaproteobacteria</taxon>
        <taxon>Rhodobacterales</taxon>
        <taxon>Roseobacteraceae</taxon>
    </lineage>
</organism>
<dbReference type="STRING" id="1715693.PH7735_02091"/>
<dbReference type="EMBL" id="CYTW01000002">
    <property type="protein sequence ID" value="CUJ98562.1"/>
    <property type="molecule type" value="Genomic_DNA"/>
</dbReference>